<accession>I2NG65</accession>
<dbReference type="EMBL" id="AJMT01000187">
    <property type="protein sequence ID" value="EIG24826.1"/>
    <property type="molecule type" value="Genomic_DNA"/>
</dbReference>
<organism evidence="1 2">
    <name type="scientific">Neisseria sicca VK64</name>
    <dbReference type="NCBI Taxonomy" id="1095748"/>
    <lineage>
        <taxon>Bacteria</taxon>
        <taxon>Pseudomonadati</taxon>
        <taxon>Pseudomonadota</taxon>
        <taxon>Betaproteobacteria</taxon>
        <taxon>Neisseriales</taxon>
        <taxon>Neisseriaceae</taxon>
        <taxon>Neisseria</taxon>
    </lineage>
</organism>
<evidence type="ECO:0000313" key="2">
    <source>
        <dbReference type="Proteomes" id="UP000004473"/>
    </source>
</evidence>
<evidence type="ECO:0000313" key="1">
    <source>
        <dbReference type="EMBL" id="EIG24826.1"/>
    </source>
</evidence>
<proteinExistence type="predicted"/>
<name>I2NG65_NEISI</name>
<comment type="caution">
    <text evidence="1">The sequence shown here is derived from an EMBL/GenBank/DDBJ whole genome shotgun (WGS) entry which is preliminary data.</text>
</comment>
<protein>
    <submittedName>
        <fullName evidence="1">Uncharacterized protein</fullName>
    </submittedName>
</protein>
<dbReference type="Proteomes" id="UP000004473">
    <property type="component" value="Unassembled WGS sequence"/>
</dbReference>
<gene>
    <name evidence="1" type="ORF">HMPREF1051_2141</name>
</gene>
<sequence>MSQGEATPYWFKVNLLYTKPSPQMTVSLQPYLCSTTFSDDPSA</sequence>
<reference evidence="1 2" key="1">
    <citation type="submission" date="2012-04" db="EMBL/GenBank/DDBJ databases">
        <authorList>
            <person name="Harkins D.M."/>
            <person name="Madupu R."/>
            <person name="Durkin A.S."/>
            <person name="Torralba M."/>
            <person name="Methe B."/>
            <person name="Sutton G.G."/>
            <person name="Nelson K.E."/>
        </authorList>
    </citation>
    <scope>NUCLEOTIDE SEQUENCE [LARGE SCALE GENOMIC DNA]</scope>
    <source>
        <strain evidence="1 2">VK64</strain>
    </source>
</reference>
<dbReference type="AlphaFoldDB" id="I2NG65"/>